<dbReference type="InterPro" id="IPR013630">
    <property type="entry name" value="Methyltransf_Zn-bd_dom_put"/>
</dbReference>
<dbReference type="GO" id="GO:0032259">
    <property type="term" value="P:methylation"/>
    <property type="evidence" value="ECO:0007669"/>
    <property type="project" value="UniProtKB-KW"/>
</dbReference>
<dbReference type="SUPFAM" id="SSF53335">
    <property type="entry name" value="S-adenosyl-L-methionine-dependent methyltransferases"/>
    <property type="match status" value="1"/>
</dbReference>
<dbReference type="STRING" id="1798649.A3B13_02545"/>
<dbReference type="PANTHER" id="PTHR43861:SF5">
    <property type="entry name" value="BLL5978 PROTEIN"/>
    <property type="match status" value="1"/>
</dbReference>
<keyword evidence="4" id="KW-0489">Methyltransferase</keyword>
<evidence type="ECO:0000313" key="5">
    <source>
        <dbReference type="Proteomes" id="UP000176287"/>
    </source>
</evidence>
<dbReference type="PANTHER" id="PTHR43861">
    <property type="entry name" value="TRANS-ACONITATE 2-METHYLTRANSFERASE-RELATED"/>
    <property type="match status" value="1"/>
</dbReference>
<reference evidence="4 5" key="1">
    <citation type="journal article" date="2016" name="Nat. Commun.">
        <title>Thousands of microbial genomes shed light on interconnected biogeochemical processes in an aquifer system.</title>
        <authorList>
            <person name="Anantharaman K."/>
            <person name="Brown C.T."/>
            <person name="Hug L.A."/>
            <person name="Sharon I."/>
            <person name="Castelle C.J."/>
            <person name="Probst A.J."/>
            <person name="Thomas B.C."/>
            <person name="Singh A."/>
            <person name="Wilkins M.J."/>
            <person name="Karaoz U."/>
            <person name="Brodie E.L."/>
            <person name="Williams K.H."/>
            <person name="Hubbard S.S."/>
            <person name="Banfield J.F."/>
        </authorList>
    </citation>
    <scope>NUCLEOTIDE SEQUENCE [LARGE SCALE GENOMIC DNA]</scope>
</reference>
<dbReference type="CDD" id="cd02440">
    <property type="entry name" value="AdoMet_MTases"/>
    <property type="match status" value="1"/>
</dbReference>
<feature type="region of interest" description="Disordered" evidence="1">
    <location>
        <begin position="112"/>
        <end position="139"/>
    </location>
</feature>
<accession>A0A1G2CI05</accession>
<name>A0A1G2CI05_9BACT</name>
<dbReference type="AlphaFoldDB" id="A0A1G2CI05"/>
<feature type="domain" description="Methyltransferase putative zinc binding" evidence="2">
    <location>
        <begin position="21"/>
        <end position="81"/>
    </location>
</feature>
<sequence>MTPNTLIKNIVCDPKRLIKKCRVCDSGKLKLAVDLGFQPWCNNFLKKEEVGKEPFYPLRVIFCMDCRTPQLDYTVPKEIMFGEHTYLSGITKTLSEHFKSVAEEVDRRFFSAEGGSPASPKRVEAGASGGKDTSKSRKSVLDLGSNDGTQLKHFKALGYDVLGVDSASVPAQMANDAGIPTVHAFFNLESARKLGRKFDVINAAGFFFHLEELHSVADGIKEVLADDGVFVVQFLYMKRIVENLAFDQIYHEHLLYYNLKNVETLLNRHGLSLFDAYLSPIHGGSMIAFATHKNKREPSPQLAELIDEEVKNQSNEFSTYVKFAEDIKKVKKKNLEYLGAAKKQGKKIYGMGAPVKGNTLLNYFEIGTEYLDYLVEKNELRRGLYAPGSHIEVVIEKELKELPDIYYVLAWNFKKEILANNQALIEKGIEFYFPVNPKEV</sequence>
<protein>
    <submittedName>
        <fullName evidence="4">Methyltransferase</fullName>
    </submittedName>
</protein>
<dbReference type="EMBL" id="MHKZ01000007">
    <property type="protein sequence ID" value="OGZ01044.1"/>
    <property type="molecule type" value="Genomic_DNA"/>
</dbReference>
<dbReference type="Pfam" id="PF13489">
    <property type="entry name" value="Methyltransf_23"/>
    <property type="match status" value="1"/>
</dbReference>
<organism evidence="4 5">
    <name type="scientific">Candidatus Liptonbacteria bacterium RIFCSPLOWO2_01_FULL_45_15</name>
    <dbReference type="NCBI Taxonomy" id="1798649"/>
    <lineage>
        <taxon>Bacteria</taxon>
        <taxon>Candidatus Liptoniibacteriota</taxon>
    </lineage>
</organism>
<evidence type="ECO:0000313" key="4">
    <source>
        <dbReference type="EMBL" id="OGZ01044.1"/>
    </source>
</evidence>
<dbReference type="GO" id="GO:0008168">
    <property type="term" value="F:methyltransferase activity"/>
    <property type="evidence" value="ECO:0007669"/>
    <property type="project" value="UniProtKB-KW"/>
</dbReference>
<dbReference type="Gene3D" id="6.20.50.110">
    <property type="entry name" value="Methyltransferase, zinc-binding domain"/>
    <property type="match status" value="1"/>
</dbReference>
<gene>
    <name evidence="4" type="ORF">A3B13_02545</name>
</gene>
<evidence type="ECO:0000259" key="3">
    <source>
        <dbReference type="Pfam" id="PF08484"/>
    </source>
</evidence>
<proteinExistence type="predicted"/>
<feature type="domain" description="C-methyltransferase" evidence="3">
    <location>
        <begin position="280"/>
        <end position="435"/>
    </location>
</feature>
<keyword evidence="4" id="KW-0808">Transferase</keyword>
<dbReference type="InterPro" id="IPR013691">
    <property type="entry name" value="MeTrfase_14"/>
</dbReference>
<dbReference type="Proteomes" id="UP000176287">
    <property type="component" value="Unassembled WGS sequence"/>
</dbReference>
<evidence type="ECO:0000259" key="2">
    <source>
        <dbReference type="Pfam" id="PF08421"/>
    </source>
</evidence>
<dbReference type="InterPro" id="IPR029063">
    <property type="entry name" value="SAM-dependent_MTases_sf"/>
</dbReference>
<comment type="caution">
    <text evidence="4">The sequence shown here is derived from an EMBL/GenBank/DDBJ whole genome shotgun (WGS) entry which is preliminary data.</text>
</comment>
<dbReference type="Pfam" id="PF08421">
    <property type="entry name" value="Methyltransf_13"/>
    <property type="match status" value="1"/>
</dbReference>
<dbReference type="Gene3D" id="3.40.50.150">
    <property type="entry name" value="Vaccinia Virus protein VP39"/>
    <property type="match status" value="1"/>
</dbReference>
<dbReference type="InterPro" id="IPR038576">
    <property type="entry name" value="Methyltransf_Zn-bd_dom_put_sf"/>
</dbReference>
<dbReference type="Pfam" id="PF08484">
    <property type="entry name" value="Methyltransf_14"/>
    <property type="match status" value="1"/>
</dbReference>
<dbReference type="Gene3D" id="3.40.50.720">
    <property type="entry name" value="NAD(P)-binding Rossmann-like Domain"/>
    <property type="match status" value="1"/>
</dbReference>
<evidence type="ECO:0000256" key="1">
    <source>
        <dbReference type="SAM" id="MobiDB-lite"/>
    </source>
</evidence>